<dbReference type="EMBL" id="JAQOSQ010000036">
    <property type="protein sequence ID" value="MDJ1185493.1"/>
    <property type="molecule type" value="Genomic_DNA"/>
</dbReference>
<dbReference type="InterPro" id="IPR032568">
    <property type="entry name" value="DUF4926"/>
</dbReference>
<keyword evidence="2" id="KW-1185">Reference proteome</keyword>
<dbReference type="Proteomes" id="UP001232992">
    <property type="component" value="Unassembled WGS sequence"/>
</dbReference>
<dbReference type="RefSeq" id="WP_283760133.1">
    <property type="nucleotide sequence ID" value="NZ_JAQOSQ010000036.1"/>
</dbReference>
<name>A0ABT7C206_9CYAN</name>
<evidence type="ECO:0000313" key="2">
    <source>
        <dbReference type="Proteomes" id="UP001232992"/>
    </source>
</evidence>
<organism evidence="1 2">
    <name type="scientific">Roseofilum casamattae BLCC-M143</name>
    <dbReference type="NCBI Taxonomy" id="3022442"/>
    <lineage>
        <taxon>Bacteria</taxon>
        <taxon>Bacillati</taxon>
        <taxon>Cyanobacteriota</taxon>
        <taxon>Cyanophyceae</taxon>
        <taxon>Desertifilales</taxon>
        <taxon>Desertifilaceae</taxon>
        <taxon>Roseofilum</taxon>
        <taxon>Roseofilum casamattae</taxon>
    </lineage>
</organism>
<evidence type="ECO:0000313" key="1">
    <source>
        <dbReference type="EMBL" id="MDJ1185493.1"/>
    </source>
</evidence>
<sequence>MKTKTIELLDVVALTVDLPEYHLSQGQVGTVVEILANGEAFEVEFTDRKTGQTYESLGLRPEQLMVLHFSIV</sequence>
<reference evidence="1 2" key="1">
    <citation type="submission" date="2023-01" db="EMBL/GenBank/DDBJ databases">
        <title>Novel diversity within Roseofilum (Cyanobacteria; Desertifilaceae) from marine benthic mats with descriptions of four novel species.</title>
        <authorList>
            <person name="Wang Y."/>
            <person name="Berthold D.E."/>
            <person name="Hu J."/>
            <person name="Lefler F.W."/>
            <person name="Laughinghouse H.D. IV."/>
        </authorList>
    </citation>
    <scope>NUCLEOTIDE SEQUENCE [LARGE SCALE GENOMIC DNA]</scope>
    <source>
        <strain evidence="1 2">BLCC-M143</strain>
    </source>
</reference>
<dbReference type="Pfam" id="PF16277">
    <property type="entry name" value="DUF4926"/>
    <property type="match status" value="1"/>
</dbReference>
<protein>
    <submittedName>
        <fullName evidence="1">DUF4926 domain-containing protein</fullName>
    </submittedName>
</protein>
<comment type="caution">
    <text evidence="1">The sequence shown here is derived from an EMBL/GenBank/DDBJ whole genome shotgun (WGS) entry which is preliminary data.</text>
</comment>
<gene>
    <name evidence="1" type="ORF">PMH09_20100</name>
</gene>
<accession>A0ABT7C206</accession>
<proteinExistence type="predicted"/>